<evidence type="ECO:0000313" key="5">
    <source>
        <dbReference type="EMBL" id="WPU66916.1"/>
    </source>
</evidence>
<evidence type="ECO:0000259" key="4">
    <source>
        <dbReference type="PROSITE" id="PS51677"/>
    </source>
</evidence>
<dbReference type="GO" id="GO:0005975">
    <property type="term" value="P:carbohydrate metabolic process"/>
    <property type="evidence" value="ECO:0007669"/>
    <property type="project" value="InterPro"/>
</dbReference>
<dbReference type="InterPro" id="IPR011330">
    <property type="entry name" value="Glyco_hydro/deAcase_b/a-brl"/>
</dbReference>
<dbReference type="GO" id="GO:0016020">
    <property type="term" value="C:membrane"/>
    <property type="evidence" value="ECO:0007669"/>
    <property type="project" value="TreeGrafter"/>
</dbReference>
<protein>
    <submittedName>
        <fullName evidence="5">Polysaccharide deacetylase family protein</fullName>
        <ecNumber evidence="5">3.-.-.-</ecNumber>
    </submittedName>
</protein>
<dbReference type="PROSITE" id="PS51677">
    <property type="entry name" value="NODB"/>
    <property type="match status" value="1"/>
</dbReference>
<dbReference type="KEGG" id="psti:SOO65_09150"/>
<dbReference type="PANTHER" id="PTHR10587:SF133">
    <property type="entry name" value="CHITIN DEACETYLASE 1-RELATED"/>
    <property type="match status" value="1"/>
</dbReference>
<evidence type="ECO:0000313" key="6">
    <source>
        <dbReference type="Proteomes" id="UP001324634"/>
    </source>
</evidence>
<evidence type="ECO:0000256" key="1">
    <source>
        <dbReference type="ARBA" id="ARBA00022723"/>
    </source>
</evidence>
<gene>
    <name evidence="5" type="ORF">SOO65_09150</name>
</gene>
<keyword evidence="3" id="KW-0732">Signal</keyword>
<dbReference type="InterPro" id="IPR002509">
    <property type="entry name" value="NODB_dom"/>
</dbReference>
<dbReference type="SUPFAM" id="SSF88713">
    <property type="entry name" value="Glycoside hydrolase/deacetylase"/>
    <property type="match status" value="1"/>
</dbReference>
<dbReference type="Gene3D" id="3.20.20.370">
    <property type="entry name" value="Glycoside hydrolase/deacetylase"/>
    <property type="match status" value="1"/>
</dbReference>
<feature type="chain" id="PRO_5043444342" evidence="3">
    <location>
        <begin position="17"/>
        <end position="286"/>
    </location>
</feature>
<proteinExistence type="predicted"/>
<sequence>MKYLCFLLLFALQAQASLQEVFQYPEDRTYTSADRGMMPYRALSLYKSNTFVLTFDDGPHPTRTKQILDVLNKYQVKATFFVLTSKLNNETFPLIKRMLDEGHIVASHGPTHDRSADLKKEEWKKQTKQSFVDLAKWYKLAGHEFTKFYYRFPYGDYGTRSDYHHINALKEVSQELMGENCIHMAFWDVDTSDWVPGMTGQEVAQNIIAHNEGGTYIDFKRVNGVYVKNPVQLKNPPAGGVILQHDVQEPSINGLELFIQYAQARNINLPRIDEVEEFRITKNCKL</sequence>
<keyword evidence="6" id="KW-1185">Reference proteome</keyword>
<dbReference type="GO" id="GO:0016810">
    <property type="term" value="F:hydrolase activity, acting on carbon-nitrogen (but not peptide) bonds"/>
    <property type="evidence" value="ECO:0007669"/>
    <property type="project" value="InterPro"/>
</dbReference>
<dbReference type="PANTHER" id="PTHR10587">
    <property type="entry name" value="GLYCOSYL TRANSFERASE-RELATED"/>
    <property type="match status" value="1"/>
</dbReference>
<dbReference type="AlphaFoldDB" id="A0AAX4HVB1"/>
<evidence type="ECO:0000256" key="2">
    <source>
        <dbReference type="ARBA" id="ARBA00022801"/>
    </source>
</evidence>
<dbReference type="Proteomes" id="UP001324634">
    <property type="component" value="Chromosome"/>
</dbReference>
<feature type="domain" description="NodB homology" evidence="4">
    <location>
        <begin position="49"/>
        <end position="270"/>
    </location>
</feature>
<dbReference type="EC" id="3.-.-.-" evidence="5"/>
<name>A0AAX4HVB1_9BACT</name>
<evidence type="ECO:0000256" key="3">
    <source>
        <dbReference type="SAM" id="SignalP"/>
    </source>
</evidence>
<dbReference type="GO" id="GO:0046872">
    <property type="term" value="F:metal ion binding"/>
    <property type="evidence" value="ECO:0007669"/>
    <property type="project" value="UniProtKB-KW"/>
</dbReference>
<organism evidence="5 6">
    <name type="scientific">Peredibacter starrii</name>
    <dbReference type="NCBI Taxonomy" id="28202"/>
    <lineage>
        <taxon>Bacteria</taxon>
        <taxon>Pseudomonadati</taxon>
        <taxon>Bdellovibrionota</taxon>
        <taxon>Bacteriovoracia</taxon>
        <taxon>Bacteriovoracales</taxon>
        <taxon>Bacteriovoracaceae</taxon>
        <taxon>Peredibacter</taxon>
    </lineage>
</organism>
<dbReference type="InterPro" id="IPR050248">
    <property type="entry name" value="Polysacc_deacetylase_ArnD"/>
</dbReference>
<keyword evidence="2 5" id="KW-0378">Hydrolase</keyword>
<accession>A0AAX4HVB1</accession>
<feature type="signal peptide" evidence="3">
    <location>
        <begin position="1"/>
        <end position="16"/>
    </location>
</feature>
<reference evidence="5 6" key="1">
    <citation type="submission" date="2023-11" db="EMBL/GenBank/DDBJ databases">
        <title>Peredibacter starrii A3.12.</title>
        <authorList>
            <person name="Mitchell R.J."/>
        </authorList>
    </citation>
    <scope>NUCLEOTIDE SEQUENCE [LARGE SCALE GENOMIC DNA]</scope>
    <source>
        <strain evidence="5 6">A3.12</strain>
    </source>
</reference>
<dbReference type="EMBL" id="CP139487">
    <property type="protein sequence ID" value="WPU66916.1"/>
    <property type="molecule type" value="Genomic_DNA"/>
</dbReference>
<dbReference type="CDD" id="cd10917">
    <property type="entry name" value="CE4_NodB_like_6s_7s"/>
    <property type="match status" value="1"/>
</dbReference>
<keyword evidence="1" id="KW-0479">Metal-binding</keyword>
<dbReference type="Pfam" id="PF01522">
    <property type="entry name" value="Polysacc_deac_1"/>
    <property type="match status" value="1"/>
</dbReference>
<dbReference type="RefSeq" id="WP_321399594.1">
    <property type="nucleotide sequence ID" value="NZ_CP139487.1"/>
</dbReference>